<dbReference type="Proteomes" id="UP001152622">
    <property type="component" value="Chromosome 5"/>
</dbReference>
<dbReference type="EMBL" id="JAINUF010000005">
    <property type="protein sequence ID" value="KAJ8360659.1"/>
    <property type="molecule type" value="Genomic_DNA"/>
</dbReference>
<comment type="caution">
    <text evidence="1">The sequence shown here is derived from an EMBL/GenBank/DDBJ whole genome shotgun (WGS) entry which is preliminary data.</text>
</comment>
<reference evidence="1" key="1">
    <citation type="journal article" date="2023" name="Science">
        <title>Genome structures resolve the early diversification of teleost fishes.</title>
        <authorList>
            <person name="Parey E."/>
            <person name="Louis A."/>
            <person name="Montfort J."/>
            <person name="Bouchez O."/>
            <person name="Roques C."/>
            <person name="Iampietro C."/>
            <person name="Lluch J."/>
            <person name="Castinel A."/>
            <person name="Donnadieu C."/>
            <person name="Desvignes T."/>
            <person name="Floi Bucao C."/>
            <person name="Jouanno E."/>
            <person name="Wen M."/>
            <person name="Mejri S."/>
            <person name="Dirks R."/>
            <person name="Jansen H."/>
            <person name="Henkel C."/>
            <person name="Chen W.J."/>
            <person name="Zahm M."/>
            <person name="Cabau C."/>
            <person name="Klopp C."/>
            <person name="Thompson A.W."/>
            <person name="Robinson-Rechavi M."/>
            <person name="Braasch I."/>
            <person name="Lecointre G."/>
            <person name="Bobe J."/>
            <person name="Postlethwait J.H."/>
            <person name="Berthelot C."/>
            <person name="Roest Crollius H."/>
            <person name="Guiguen Y."/>
        </authorList>
    </citation>
    <scope>NUCLEOTIDE SEQUENCE</scope>
    <source>
        <strain evidence="1">WJC10195</strain>
    </source>
</reference>
<evidence type="ECO:0000313" key="2">
    <source>
        <dbReference type="Proteomes" id="UP001152622"/>
    </source>
</evidence>
<gene>
    <name evidence="1" type="ORF">SKAU_G00171840</name>
</gene>
<dbReference type="AlphaFoldDB" id="A0A9Q1IYN4"/>
<proteinExistence type="predicted"/>
<protein>
    <submittedName>
        <fullName evidence="1">Uncharacterized protein</fullName>
    </submittedName>
</protein>
<sequence length="124" mass="14067">MFSWYMPACRRLLHRPSVRPSVRPPAERGEADFTSCHLPLVLGPGPTLQCQHSRKACRCKWRPGLESQGKHNHVHDEQDGHVHHVIHSFPPHVCPELGDDTARERALSHGFLYTPTVRAAPLFN</sequence>
<keyword evidence="2" id="KW-1185">Reference proteome</keyword>
<organism evidence="1 2">
    <name type="scientific">Synaphobranchus kaupii</name>
    <name type="common">Kaup's arrowtooth eel</name>
    <dbReference type="NCBI Taxonomy" id="118154"/>
    <lineage>
        <taxon>Eukaryota</taxon>
        <taxon>Metazoa</taxon>
        <taxon>Chordata</taxon>
        <taxon>Craniata</taxon>
        <taxon>Vertebrata</taxon>
        <taxon>Euteleostomi</taxon>
        <taxon>Actinopterygii</taxon>
        <taxon>Neopterygii</taxon>
        <taxon>Teleostei</taxon>
        <taxon>Anguilliformes</taxon>
        <taxon>Synaphobranchidae</taxon>
        <taxon>Synaphobranchus</taxon>
    </lineage>
</organism>
<evidence type="ECO:0000313" key="1">
    <source>
        <dbReference type="EMBL" id="KAJ8360659.1"/>
    </source>
</evidence>
<accession>A0A9Q1IYN4</accession>
<name>A0A9Q1IYN4_SYNKA</name>